<reference evidence="3" key="1">
    <citation type="submission" date="2022-06" db="EMBL/GenBank/DDBJ databases">
        <title>Antifungal cultures and metabolites of lactic acid bacteria for use in dairy fermentations.</title>
        <authorList>
            <person name="Zhao Z."/>
            <person name="Gaenzle M."/>
        </authorList>
    </citation>
    <scope>NUCLEOTIDE SEQUENCE</scope>
    <source>
        <strain evidence="3">FUA3126</strain>
    </source>
</reference>
<dbReference type="EMBL" id="JANDJP010000001">
    <property type="protein sequence ID" value="MDF9912729.1"/>
    <property type="molecule type" value="Genomic_DNA"/>
</dbReference>
<dbReference type="Gene3D" id="1.10.10.10">
    <property type="entry name" value="Winged helix-like DNA-binding domain superfamily/Winged helix DNA-binding domain"/>
    <property type="match status" value="3"/>
</dbReference>
<accession>A0ABT6D982</accession>
<feature type="domain" description="Insertion element IS150 protein InsJ-like helix-turn-helix" evidence="2">
    <location>
        <begin position="10"/>
        <end position="55"/>
    </location>
</feature>
<evidence type="ECO:0000313" key="3">
    <source>
        <dbReference type="EMBL" id="MDF9912729.1"/>
    </source>
</evidence>
<dbReference type="InterPro" id="IPR036388">
    <property type="entry name" value="WH-like_DNA-bd_sf"/>
</dbReference>
<dbReference type="Pfam" id="PF13518">
    <property type="entry name" value="HTH_28"/>
    <property type="match status" value="2"/>
</dbReference>
<keyword evidence="4" id="KW-1185">Reference proteome</keyword>
<comment type="similarity">
    <text evidence="1">Belongs to the IS150/IS1296 orfA family.</text>
</comment>
<dbReference type="PANTHER" id="PTHR33795">
    <property type="entry name" value="INSERTION ELEMENT IS150 PROTEIN INSJ"/>
    <property type="match status" value="1"/>
</dbReference>
<proteinExistence type="inferred from homology"/>
<evidence type="ECO:0000313" key="4">
    <source>
        <dbReference type="Proteomes" id="UP001152867"/>
    </source>
</evidence>
<evidence type="ECO:0000256" key="1">
    <source>
        <dbReference type="ARBA" id="ARBA00038232"/>
    </source>
</evidence>
<comment type="caution">
    <text evidence="3">The sequence shown here is derived from an EMBL/GenBank/DDBJ whole genome shotgun (WGS) entry which is preliminary data.</text>
</comment>
<gene>
    <name evidence="3" type="ORF">NNA32_00545</name>
</gene>
<dbReference type="InterPro" id="IPR010921">
    <property type="entry name" value="Trp_repressor/repl_initiator"/>
</dbReference>
<sequence length="223" mass="26015">MPRSRHTTRQKLAIIMEYQQQEISLSTFAKMKRITPKTLKRWIGLFQRYGPAGLQAVRNNAHYSQTFKLRVVQAYLAGEGTLETLSIKFGLRGTRQLEEWISKYNGDKLTASPSRKQVPIMSRKTTFEERIEIVEYVVKGEHSYTETANHFQVSYQQARSWVLKAKNGGYEALVDNRGHRKPEHELTDLDKANLRIRQLESQLKDQELYKAFAKKLQELQRKG</sequence>
<dbReference type="InterPro" id="IPR052057">
    <property type="entry name" value="IS150/IS1296_orfA-like"/>
</dbReference>
<dbReference type="RefSeq" id="WP_178942333.1">
    <property type="nucleotide sequence ID" value="NZ_JAIWJG010000001.1"/>
</dbReference>
<dbReference type="InterPro" id="IPR055247">
    <property type="entry name" value="InsJ-like_HTH"/>
</dbReference>
<evidence type="ECO:0000259" key="2">
    <source>
        <dbReference type="Pfam" id="PF13518"/>
    </source>
</evidence>
<dbReference type="Proteomes" id="UP001152867">
    <property type="component" value="Unassembled WGS sequence"/>
</dbReference>
<dbReference type="SUPFAM" id="SSF48295">
    <property type="entry name" value="TrpR-like"/>
    <property type="match status" value="3"/>
</dbReference>
<feature type="domain" description="Insertion element IS150 protein InsJ-like helix-turn-helix" evidence="2">
    <location>
        <begin position="129"/>
        <end position="180"/>
    </location>
</feature>
<protein>
    <submittedName>
        <fullName evidence="3">Helix-turn-helix domain-containing protein</fullName>
    </submittedName>
</protein>
<organism evidence="3 4">
    <name type="scientific">Furfurilactobacillus milii</name>
    <dbReference type="NCBI Taxonomy" id="2888272"/>
    <lineage>
        <taxon>Bacteria</taxon>
        <taxon>Bacillati</taxon>
        <taxon>Bacillota</taxon>
        <taxon>Bacilli</taxon>
        <taxon>Lactobacillales</taxon>
        <taxon>Lactobacillaceae</taxon>
        <taxon>Furfurilactobacillus</taxon>
    </lineage>
</organism>
<name>A0ABT6D982_9LACO</name>
<dbReference type="PANTHER" id="PTHR33795:SF1">
    <property type="entry name" value="INSERTION ELEMENT IS150 PROTEIN INSJ"/>
    <property type="match status" value="1"/>
</dbReference>